<dbReference type="AlphaFoldDB" id="A0A508B1Z4"/>
<accession>A0A508B1Z4</accession>
<reference evidence="1 2" key="1">
    <citation type="submission" date="2019-10" db="EMBL/GenBank/DDBJ databases">
        <title>Lysobacter alkalisoli sp. nov., isolated from saline-alkaline soil.</title>
        <authorList>
            <person name="Sun J.-Q."/>
        </authorList>
    </citation>
    <scope>NUCLEOTIDE SEQUENCE [LARGE SCALE GENOMIC DNA]</scope>
    <source>
        <strain evidence="1 2">KCTC 42381</strain>
    </source>
</reference>
<organism evidence="1 2">
    <name type="scientific">Marilutibacter maris</name>
    <dbReference type="NCBI Taxonomy" id="1605891"/>
    <lineage>
        <taxon>Bacteria</taxon>
        <taxon>Pseudomonadati</taxon>
        <taxon>Pseudomonadota</taxon>
        <taxon>Gammaproteobacteria</taxon>
        <taxon>Lysobacterales</taxon>
        <taxon>Lysobacteraceae</taxon>
        <taxon>Marilutibacter</taxon>
    </lineage>
</organism>
<sequence>MQDAVLAVLRAVREAGLGRINRTTLIKLVYLLDCLHAETHEGETASGSAWYFYSYGPFATNLVGAVGEMANRGIIHDYSAEHRDQEYTQYWLGEFPLGPALSDVGLAPAQAARFGSLIRKFRQDLSRLLDHTYFKTLPMQAATPGQNIDFSVLRGVGEVKPHHQVGIQDQEKLMRILQLGASLERKYADLEGNARAMAAHRPIYDRAYSEGMAAMDAELQNEPGIQFTALLS</sequence>
<dbReference type="Proteomes" id="UP000320431">
    <property type="component" value="Unassembled WGS sequence"/>
</dbReference>
<evidence type="ECO:0000313" key="2">
    <source>
        <dbReference type="Proteomes" id="UP000320431"/>
    </source>
</evidence>
<proteinExistence type="predicted"/>
<gene>
    <name evidence="1" type="ORF">FKV24_002120</name>
</gene>
<name>A0A508B1Z4_9GAMM</name>
<protein>
    <recommendedName>
        <fullName evidence="3">Antitoxin SocA-like Panacea domain-containing protein</fullName>
    </recommendedName>
</protein>
<evidence type="ECO:0000313" key="1">
    <source>
        <dbReference type="EMBL" id="KAB8198434.1"/>
    </source>
</evidence>
<evidence type="ECO:0008006" key="3">
    <source>
        <dbReference type="Google" id="ProtNLM"/>
    </source>
</evidence>
<comment type="caution">
    <text evidence="1">The sequence shown here is derived from an EMBL/GenBank/DDBJ whole genome shotgun (WGS) entry which is preliminary data.</text>
</comment>
<dbReference type="EMBL" id="VICD02000022">
    <property type="protein sequence ID" value="KAB8198434.1"/>
    <property type="molecule type" value="Genomic_DNA"/>
</dbReference>